<dbReference type="EMBL" id="MFGJ01000006">
    <property type="protein sequence ID" value="OGF32256.1"/>
    <property type="molecule type" value="Genomic_DNA"/>
</dbReference>
<comment type="caution">
    <text evidence="1">The sequence shown here is derived from an EMBL/GenBank/DDBJ whole genome shotgun (WGS) entry which is preliminary data.</text>
</comment>
<name>A0A1F5T0J2_9BACT</name>
<evidence type="ECO:0000313" key="1">
    <source>
        <dbReference type="EMBL" id="OGF32256.1"/>
    </source>
</evidence>
<dbReference type="AlphaFoldDB" id="A0A1F5T0J2"/>
<organism evidence="1 2">
    <name type="scientific">Candidatus Falkowbacteria bacterium RIFOXYC2_FULL_36_12</name>
    <dbReference type="NCBI Taxonomy" id="1798002"/>
    <lineage>
        <taxon>Bacteria</taxon>
        <taxon>Candidatus Falkowiibacteriota</taxon>
    </lineage>
</organism>
<dbReference type="Proteomes" id="UP000179001">
    <property type="component" value="Unassembled WGS sequence"/>
</dbReference>
<proteinExistence type="predicted"/>
<reference evidence="1 2" key="1">
    <citation type="journal article" date="2016" name="Nat. Commun.">
        <title>Thousands of microbial genomes shed light on interconnected biogeochemical processes in an aquifer system.</title>
        <authorList>
            <person name="Anantharaman K."/>
            <person name="Brown C.T."/>
            <person name="Hug L.A."/>
            <person name="Sharon I."/>
            <person name="Castelle C.J."/>
            <person name="Probst A.J."/>
            <person name="Thomas B.C."/>
            <person name="Singh A."/>
            <person name="Wilkins M.J."/>
            <person name="Karaoz U."/>
            <person name="Brodie E.L."/>
            <person name="Williams K.H."/>
            <person name="Hubbard S.S."/>
            <person name="Banfield J.F."/>
        </authorList>
    </citation>
    <scope>NUCLEOTIDE SEQUENCE [LARGE SCALE GENOMIC DNA]</scope>
</reference>
<protein>
    <submittedName>
        <fullName evidence="1">Uncharacterized protein</fullName>
    </submittedName>
</protein>
<sequence>MHEPGSQFLNKKYNDLHASKEVTKAVDDWKKRGKAELPSQTDKNKKIQLFLDRLEKIFDITDRIKLEARTQRLKQNLYELFTIKEADIPDRYYEHQKEILKQQGYGNVEITEKLRYLMAQDIIAEQQHSLDTWIDYLVLQNDAKYPTWFRYYVIRNVLNLCPYNKKDKSFKKRTTHTVAVFPDIDYEALAYVYDEVSHAMTEEGKVEPPHDKDTKGEKDEWWKILKKMNFGELYAYSIEHVTPSSQEEREQTTGEWVKYDQGSDSLLLVKTLQGKGTGWCTAGQETAKKHLQFGDFYVYHTRDKKGKNTIPRIAIRMENGRIAEIRGVDPDQEIEPSLLEIAIEKARPLPGYNEFRKKSHDMQLLTDIETKSSLNEKLTLSELKFLYEIDYKIEGFSGKKDPRIKEIVKKRNQKEDYARIYSCNINQVATEDDKITDETIVFIGVLSRISTEKWINFPKNLKVVVGSADFHDSKVPNYGNLETVTGDFIRGTATPKNINVDVLVTYK</sequence>
<evidence type="ECO:0000313" key="2">
    <source>
        <dbReference type="Proteomes" id="UP000179001"/>
    </source>
</evidence>
<accession>A0A1F5T0J2</accession>
<gene>
    <name evidence="1" type="ORF">A2478_02940</name>
</gene>